<reference evidence="8" key="2">
    <citation type="submission" date="2025-08" db="UniProtKB">
        <authorList>
            <consortium name="RefSeq"/>
        </authorList>
    </citation>
    <scope>IDENTIFICATION</scope>
    <source>
        <tissue evidence="8">Leaf</tissue>
    </source>
</reference>
<evidence type="ECO:0000256" key="4">
    <source>
        <dbReference type="ARBA" id="ARBA00022989"/>
    </source>
</evidence>
<evidence type="ECO:0000256" key="1">
    <source>
        <dbReference type="ARBA" id="ARBA00004141"/>
    </source>
</evidence>
<evidence type="ECO:0000256" key="3">
    <source>
        <dbReference type="ARBA" id="ARBA00022692"/>
    </source>
</evidence>
<gene>
    <name evidence="8" type="primary">LOC116205216</name>
</gene>
<dbReference type="GeneID" id="116205216"/>
<sequence length="301" mass="32958">MGTFVGHLIPGFAVALLGLWHILNMAQAFFHKGPDNFKARFSYPLNIPFLNLRNLDLVLILSLSILAIITQVLDFPIVKLEFRLDNFEHATMFLHLLVYSGYALFAELTQTAESLYGVIAVLASSVFGQELFLLHFHSTDHVGIEGQYHWLLQLIVLVSFLSAITVTLSPTSFPASLVLAVSVVFQGLWFINMGFMLWVPKLVPNGCALHLGLPAHHGEPTVVCASKDADSRARALANLQFSWILSTVLVLTGILCLKLASSKGTTGKRSAEYQKLQNGSGGDLGLTLSIRSFKPDHSLGV</sequence>
<dbReference type="Proteomes" id="UP000515151">
    <property type="component" value="Chromosome 4"/>
</dbReference>
<keyword evidence="4 6" id="KW-1133">Transmembrane helix</keyword>
<proteinExistence type="inferred from homology"/>
<dbReference type="PANTHER" id="PTHR46285:SF13">
    <property type="entry name" value="OS02G0167775 PROTEIN"/>
    <property type="match status" value="1"/>
</dbReference>
<dbReference type="AlphaFoldDB" id="A0A6P8DNY6"/>
<dbReference type="PANTHER" id="PTHR46285">
    <property type="entry name" value="PROTEINASE INHIBITOR I4, SERPIN (DUF716)-RELATED"/>
    <property type="match status" value="1"/>
</dbReference>
<feature type="transmembrane region" description="Helical" evidence="6">
    <location>
        <begin position="12"/>
        <end position="30"/>
    </location>
</feature>
<feature type="transmembrane region" description="Helical" evidence="6">
    <location>
        <begin position="175"/>
        <end position="199"/>
    </location>
</feature>
<comment type="subcellular location">
    <subcellularLocation>
        <location evidence="1">Membrane</location>
        <topology evidence="1">Multi-pass membrane protein</topology>
    </subcellularLocation>
</comment>
<evidence type="ECO:0000313" key="8">
    <source>
        <dbReference type="RefSeq" id="XP_031393593.1"/>
    </source>
</evidence>
<evidence type="ECO:0000256" key="6">
    <source>
        <dbReference type="SAM" id="Phobius"/>
    </source>
</evidence>
<dbReference type="GO" id="GO:0016020">
    <property type="term" value="C:membrane"/>
    <property type="evidence" value="ECO:0007669"/>
    <property type="project" value="UniProtKB-SubCell"/>
</dbReference>
<organism evidence="7 8">
    <name type="scientific">Punica granatum</name>
    <name type="common">Pomegranate</name>
    <dbReference type="NCBI Taxonomy" id="22663"/>
    <lineage>
        <taxon>Eukaryota</taxon>
        <taxon>Viridiplantae</taxon>
        <taxon>Streptophyta</taxon>
        <taxon>Embryophyta</taxon>
        <taxon>Tracheophyta</taxon>
        <taxon>Spermatophyta</taxon>
        <taxon>Magnoliopsida</taxon>
        <taxon>eudicotyledons</taxon>
        <taxon>Gunneridae</taxon>
        <taxon>Pentapetalae</taxon>
        <taxon>rosids</taxon>
        <taxon>malvids</taxon>
        <taxon>Myrtales</taxon>
        <taxon>Lythraceae</taxon>
        <taxon>Punica</taxon>
    </lineage>
</organism>
<dbReference type="RefSeq" id="XP_031393593.1">
    <property type="nucleotide sequence ID" value="XM_031537733.1"/>
</dbReference>
<keyword evidence="5 6" id="KW-0472">Membrane</keyword>
<evidence type="ECO:0000313" key="7">
    <source>
        <dbReference type="Proteomes" id="UP000515151"/>
    </source>
</evidence>
<accession>A0A6P8DNY6</accession>
<keyword evidence="3 6" id="KW-0812">Transmembrane</keyword>
<protein>
    <submittedName>
        <fullName evidence="8">Transmembrane protein 45B</fullName>
    </submittedName>
</protein>
<feature type="transmembrane region" description="Helical" evidence="6">
    <location>
        <begin position="57"/>
        <end position="78"/>
    </location>
</feature>
<feature type="transmembrane region" description="Helical" evidence="6">
    <location>
        <begin position="148"/>
        <end position="168"/>
    </location>
</feature>
<reference evidence="7" key="1">
    <citation type="journal article" date="2020" name="Plant Biotechnol. J.">
        <title>The pomegranate (Punica granatum L.) draft genome dissects genetic divergence between soft- and hard-seeded cultivars.</title>
        <authorList>
            <person name="Luo X."/>
            <person name="Li H."/>
            <person name="Wu Z."/>
            <person name="Yao W."/>
            <person name="Zhao P."/>
            <person name="Cao D."/>
            <person name="Yu H."/>
            <person name="Li K."/>
            <person name="Poudel K."/>
            <person name="Zhao D."/>
            <person name="Zhang F."/>
            <person name="Xia X."/>
            <person name="Chen L."/>
            <person name="Wang Q."/>
            <person name="Jing D."/>
            <person name="Cao S."/>
        </authorList>
    </citation>
    <scope>NUCLEOTIDE SEQUENCE [LARGE SCALE GENOMIC DNA]</scope>
    <source>
        <strain evidence="7">cv. Tunisia</strain>
    </source>
</reference>
<feature type="transmembrane region" description="Helical" evidence="6">
    <location>
        <begin position="115"/>
        <end position="136"/>
    </location>
</feature>
<feature type="transmembrane region" description="Helical" evidence="6">
    <location>
        <begin position="241"/>
        <end position="260"/>
    </location>
</feature>
<dbReference type="OrthoDB" id="551896at2759"/>
<dbReference type="Pfam" id="PF04819">
    <property type="entry name" value="DUF716"/>
    <property type="match status" value="1"/>
</dbReference>
<feature type="transmembrane region" description="Helical" evidence="6">
    <location>
        <begin position="90"/>
        <end position="108"/>
    </location>
</feature>
<evidence type="ECO:0000256" key="2">
    <source>
        <dbReference type="ARBA" id="ARBA00006948"/>
    </source>
</evidence>
<comment type="similarity">
    <text evidence="2">Belongs to the TMEM45 family.</text>
</comment>
<name>A0A6P8DNY6_PUNGR</name>
<keyword evidence="7" id="KW-1185">Reference proteome</keyword>
<dbReference type="InterPro" id="IPR006904">
    <property type="entry name" value="DUF716"/>
</dbReference>
<evidence type="ECO:0000256" key="5">
    <source>
        <dbReference type="ARBA" id="ARBA00023136"/>
    </source>
</evidence>